<proteinExistence type="predicted"/>
<sequence>MECIINQKFSPSEKLICAWRLMCRHSRIS</sequence>
<protein>
    <submittedName>
        <fullName evidence="1">Uncharacterized protein</fullName>
    </submittedName>
</protein>
<organism evidence="1">
    <name type="scientific">Rhizophora mucronata</name>
    <name type="common">Asiatic mangrove</name>
    <dbReference type="NCBI Taxonomy" id="61149"/>
    <lineage>
        <taxon>Eukaryota</taxon>
        <taxon>Viridiplantae</taxon>
        <taxon>Streptophyta</taxon>
        <taxon>Embryophyta</taxon>
        <taxon>Tracheophyta</taxon>
        <taxon>Spermatophyta</taxon>
        <taxon>Magnoliopsida</taxon>
        <taxon>eudicotyledons</taxon>
        <taxon>Gunneridae</taxon>
        <taxon>Pentapetalae</taxon>
        <taxon>rosids</taxon>
        <taxon>fabids</taxon>
        <taxon>Malpighiales</taxon>
        <taxon>Rhizophoraceae</taxon>
        <taxon>Rhizophora</taxon>
    </lineage>
</organism>
<accession>A0A2P2QIE2</accession>
<dbReference type="EMBL" id="GGEC01086181">
    <property type="protein sequence ID" value="MBX66665.1"/>
    <property type="molecule type" value="Transcribed_RNA"/>
</dbReference>
<name>A0A2P2QIE2_RHIMU</name>
<evidence type="ECO:0000313" key="1">
    <source>
        <dbReference type="EMBL" id="MBX66665.1"/>
    </source>
</evidence>
<reference evidence="1" key="1">
    <citation type="submission" date="2018-02" db="EMBL/GenBank/DDBJ databases">
        <title>Rhizophora mucronata_Transcriptome.</title>
        <authorList>
            <person name="Meera S.P."/>
            <person name="Sreeshan A."/>
            <person name="Augustine A."/>
        </authorList>
    </citation>
    <scope>NUCLEOTIDE SEQUENCE</scope>
    <source>
        <tissue evidence="1">Leaf</tissue>
    </source>
</reference>
<dbReference type="AlphaFoldDB" id="A0A2P2QIE2"/>